<dbReference type="EMBL" id="JABBWG010000047">
    <property type="protein sequence ID" value="KAG1806208.1"/>
    <property type="molecule type" value="Genomic_DNA"/>
</dbReference>
<sequence>MSQTVFITPGPAHNGTNMCNVIIFGEAGAGKSSLIDLITREHMAWVSSNTMGCTTETNAYETEILIPLKLKLLLNEIAGLDEGPEGTVPNMQAQKVLRMLI</sequence>
<accession>A0A9P7DY35</accession>
<proteinExistence type="predicted"/>
<evidence type="ECO:0000259" key="1">
    <source>
        <dbReference type="Pfam" id="PF01926"/>
    </source>
</evidence>
<dbReference type="Gene3D" id="3.40.50.300">
    <property type="entry name" value="P-loop containing nucleotide triphosphate hydrolases"/>
    <property type="match status" value="1"/>
</dbReference>
<dbReference type="GO" id="GO:0005525">
    <property type="term" value="F:GTP binding"/>
    <property type="evidence" value="ECO:0007669"/>
    <property type="project" value="InterPro"/>
</dbReference>
<dbReference type="Pfam" id="PF01926">
    <property type="entry name" value="MMR_HSR1"/>
    <property type="match status" value="1"/>
</dbReference>
<comment type="caution">
    <text evidence="2">The sequence shown here is derived from an EMBL/GenBank/DDBJ whole genome shotgun (WGS) entry which is preliminary data.</text>
</comment>
<reference evidence="2" key="1">
    <citation type="journal article" date="2020" name="New Phytol.">
        <title>Comparative genomics reveals dynamic genome evolution in host specialist ectomycorrhizal fungi.</title>
        <authorList>
            <person name="Lofgren L.A."/>
            <person name="Nguyen N.H."/>
            <person name="Vilgalys R."/>
            <person name="Ruytinx J."/>
            <person name="Liao H.L."/>
            <person name="Branco S."/>
            <person name="Kuo A."/>
            <person name="LaButti K."/>
            <person name="Lipzen A."/>
            <person name="Andreopoulos W."/>
            <person name="Pangilinan J."/>
            <person name="Riley R."/>
            <person name="Hundley H."/>
            <person name="Na H."/>
            <person name="Barry K."/>
            <person name="Grigoriev I.V."/>
            <person name="Stajich J.E."/>
            <person name="Kennedy P.G."/>
        </authorList>
    </citation>
    <scope>NUCLEOTIDE SEQUENCE</scope>
    <source>
        <strain evidence="2">MN1</strain>
    </source>
</reference>
<keyword evidence="3" id="KW-1185">Reference proteome</keyword>
<name>A0A9P7DY35_9AGAM</name>
<dbReference type="Proteomes" id="UP000807769">
    <property type="component" value="Unassembled WGS sequence"/>
</dbReference>
<gene>
    <name evidence="2" type="ORF">BJ212DRAFT_1485969</name>
</gene>
<evidence type="ECO:0000313" key="3">
    <source>
        <dbReference type="Proteomes" id="UP000807769"/>
    </source>
</evidence>
<dbReference type="InterPro" id="IPR027417">
    <property type="entry name" value="P-loop_NTPase"/>
</dbReference>
<dbReference type="RefSeq" id="XP_041187717.1">
    <property type="nucleotide sequence ID" value="XM_041341054.1"/>
</dbReference>
<evidence type="ECO:0000313" key="2">
    <source>
        <dbReference type="EMBL" id="KAG1806208.1"/>
    </source>
</evidence>
<dbReference type="GeneID" id="64635070"/>
<dbReference type="InterPro" id="IPR006073">
    <property type="entry name" value="GTP-bd"/>
</dbReference>
<dbReference type="AlphaFoldDB" id="A0A9P7DY35"/>
<dbReference type="OrthoDB" id="8954335at2759"/>
<protein>
    <recommendedName>
        <fullName evidence="1">G domain-containing protein</fullName>
    </recommendedName>
</protein>
<organism evidence="2 3">
    <name type="scientific">Suillus subaureus</name>
    <dbReference type="NCBI Taxonomy" id="48587"/>
    <lineage>
        <taxon>Eukaryota</taxon>
        <taxon>Fungi</taxon>
        <taxon>Dikarya</taxon>
        <taxon>Basidiomycota</taxon>
        <taxon>Agaricomycotina</taxon>
        <taxon>Agaricomycetes</taxon>
        <taxon>Agaricomycetidae</taxon>
        <taxon>Boletales</taxon>
        <taxon>Suillineae</taxon>
        <taxon>Suillaceae</taxon>
        <taxon>Suillus</taxon>
    </lineage>
</organism>
<feature type="domain" description="G" evidence="1">
    <location>
        <begin position="21"/>
        <end position="80"/>
    </location>
</feature>
<dbReference type="SUPFAM" id="SSF52540">
    <property type="entry name" value="P-loop containing nucleoside triphosphate hydrolases"/>
    <property type="match status" value="1"/>
</dbReference>